<evidence type="ECO:0000256" key="3">
    <source>
        <dbReference type="ARBA" id="ARBA00022763"/>
    </source>
</evidence>
<dbReference type="SUPFAM" id="SSF57863">
    <property type="entry name" value="ArfGap/RecO-like zinc finger"/>
    <property type="match status" value="1"/>
</dbReference>
<evidence type="ECO:0000256" key="7">
    <source>
        <dbReference type="HAMAP-Rule" id="MF_00201"/>
    </source>
</evidence>
<evidence type="ECO:0000256" key="2">
    <source>
        <dbReference type="ARBA" id="ARBA00021310"/>
    </source>
</evidence>
<protein>
    <recommendedName>
        <fullName evidence="2 7">DNA repair protein RecO</fullName>
    </recommendedName>
    <alternativeName>
        <fullName evidence="6 7">Recombination protein O</fullName>
    </alternativeName>
</protein>
<dbReference type="Proteomes" id="UP000092024">
    <property type="component" value="Unassembled WGS sequence"/>
</dbReference>
<dbReference type="EMBL" id="LYPA01000075">
    <property type="protein sequence ID" value="OBR63086.1"/>
    <property type="molecule type" value="Genomic_DNA"/>
</dbReference>
<comment type="similarity">
    <text evidence="1 7">Belongs to the RecO family.</text>
</comment>
<accession>A0A1A5YBV7</accession>
<evidence type="ECO:0000256" key="4">
    <source>
        <dbReference type="ARBA" id="ARBA00023172"/>
    </source>
</evidence>
<sequence length="247" mass="27310">MLYRVEGIVIRSMDYGENNKIVTLLCDSGGKAGVLVRGAKKVKSRYGSLSQPFTYGEFQFIRGKGLGTLQHGEMIQSHHALRGQLDLSAFASYIAELTDRTLQEDESSAFLFQQLKACFAAMQEGKDPAIVSHLYEMRILELAGYSPELEECVQCGNRVGPFVLSGGAGGILCSRCRHRDPGALSLGETAHKLLRLFQRMDIRRLGNIAVSPETKAELKASMRSLMDHQLGLQLKSRGFLDQLDKLV</sequence>
<dbReference type="GO" id="GO:0006310">
    <property type="term" value="P:DNA recombination"/>
    <property type="evidence" value="ECO:0007669"/>
    <property type="project" value="UniProtKB-UniRule"/>
</dbReference>
<dbReference type="InterPro" id="IPR012340">
    <property type="entry name" value="NA-bd_OB-fold"/>
</dbReference>
<reference evidence="9 10" key="1">
    <citation type="submission" date="2016-05" db="EMBL/GenBank/DDBJ databases">
        <title>Paenibacillus oryzae. sp. nov., isolated from the rice root.</title>
        <authorList>
            <person name="Zhang J."/>
            <person name="Zhang X."/>
        </authorList>
    </citation>
    <scope>NUCLEOTIDE SEQUENCE [LARGE SCALE GENOMIC DNA]</scope>
    <source>
        <strain evidence="9 10">1DrF-4</strain>
    </source>
</reference>
<dbReference type="PANTHER" id="PTHR33991">
    <property type="entry name" value="DNA REPAIR PROTEIN RECO"/>
    <property type="match status" value="1"/>
</dbReference>
<dbReference type="HAMAP" id="MF_00201">
    <property type="entry name" value="RecO"/>
    <property type="match status" value="1"/>
</dbReference>
<evidence type="ECO:0000313" key="10">
    <source>
        <dbReference type="Proteomes" id="UP000092024"/>
    </source>
</evidence>
<keyword evidence="4 7" id="KW-0233">DNA recombination</keyword>
<name>A0A1A5YBV7_9BACL</name>
<dbReference type="Pfam" id="PF02565">
    <property type="entry name" value="RecO_C"/>
    <property type="match status" value="1"/>
</dbReference>
<evidence type="ECO:0000313" key="9">
    <source>
        <dbReference type="EMBL" id="OBR63086.1"/>
    </source>
</evidence>
<dbReference type="InterPro" id="IPR037278">
    <property type="entry name" value="ARFGAP/RecO"/>
</dbReference>
<dbReference type="Pfam" id="PF11967">
    <property type="entry name" value="RecO_N"/>
    <property type="match status" value="1"/>
</dbReference>
<feature type="domain" description="DNA replication/recombination mediator RecO N-terminal" evidence="8">
    <location>
        <begin position="1"/>
        <end position="77"/>
    </location>
</feature>
<dbReference type="Gene3D" id="2.40.50.140">
    <property type="entry name" value="Nucleic acid-binding proteins"/>
    <property type="match status" value="1"/>
</dbReference>
<dbReference type="STRING" id="1844972.A7K91_23575"/>
<dbReference type="OrthoDB" id="9797083at2"/>
<gene>
    <name evidence="7" type="primary">recO</name>
    <name evidence="9" type="ORF">A7K91_23575</name>
</gene>
<dbReference type="Gene3D" id="1.20.1440.120">
    <property type="entry name" value="Recombination protein O, C-terminal domain"/>
    <property type="match status" value="1"/>
</dbReference>
<proteinExistence type="inferred from homology"/>
<keyword evidence="3 7" id="KW-0227">DNA damage</keyword>
<dbReference type="AlphaFoldDB" id="A0A1A5YBV7"/>
<dbReference type="NCBIfam" id="TIGR00613">
    <property type="entry name" value="reco"/>
    <property type="match status" value="1"/>
</dbReference>
<dbReference type="RefSeq" id="WP_068686664.1">
    <property type="nucleotide sequence ID" value="NZ_LYPA01000075.1"/>
</dbReference>
<keyword evidence="10" id="KW-1185">Reference proteome</keyword>
<comment type="caution">
    <text evidence="9">The sequence shown here is derived from an EMBL/GenBank/DDBJ whole genome shotgun (WGS) entry which is preliminary data.</text>
</comment>
<dbReference type="GO" id="GO:0006302">
    <property type="term" value="P:double-strand break repair"/>
    <property type="evidence" value="ECO:0007669"/>
    <property type="project" value="TreeGrafter"/>
</dbReference>
<evidence type="ECO:0000256" key="6">
    <source>
        <dbReference type="ARBA" id="ARBA00033409"/>
    </source>
</evidence>
<dbReference type="PANTHER" id="PTHR33991:SF1">
    <property type="entry name" value="DNA REPAIR PROTEIN RECO"/>
    <property type="match status" value="1"/>
</dbReference>
<dbReference type="InterPro" id="IPR042242">
    <property type="entry name" value="RecO_C"/>
</dbReference>
<dbReference type="InterPro" id="IPR003717">
    <property type="entry name" value="RecO"/>
</dbReference>
<comment type="function">
    <text evidence="7">Involved in DNA repair and RecF pathway recombination.</text>
</comment>
<dbReference type="SUPFAM" id="SSF50249">
    <property type="entry name" value="Nucleic acid-binding proteins"/>
    <property type="match status" value="1"/>
</dbReference>
<dbReference type="GO" id="GO:0043590">
    <property type="term" value="C:bacterial nucleoid"/>
    <property type="evidence" value="ECO:0007669"/>
    <property type="project" value="TreeGrafter"/>
</dbReference>
<evidence type="ECO:0000256" key="1">
    <source>
        <dbReference type="ARBA" id="ARBA00007452"/>
    </source>
</evidence>
<evidence type="ECO:0000259" key="8">
    <source>
        <dbReference type="Pfam" id="PF11967"/>
    </source>
</evidence>
<organism evidence="9 10">
    <name type="scientific">Paenibacillus oryzae</name>
    <dbReference type="NCBI Taxonomy" id="1844972"/>
    <lineage>
        <taxon>Bacteria</taxon>
        <taxon>Bacillati</taxon>
        <taxon>Bacillota</taxon>
        <taxon>Bacilli</taxon>
        <taxon>Bacillales</taxon>
        <taxon>Paenibacillaceae</taxon>
        <taxon>Paenibacillus</taxon>
    </lineage>
</organism>
<dbReference type="InterPro" id="IPR022572">
    <property type="entry name" value="DNA_rep/recomb_RecO_N"/>
</dbReference>
<keyword evidence="5 7" id="KW-0234">DNA repair</keyword>
<evidence type="ECO:0000256" key="5">
    <source>
        <dbReference type="ARBA" id="ARBA00023204"/>
    </source>
</evidence>